<evidence type="ECO:0000259" key="1">
    <source>
        <dbReference type="Pfam" id="PF01370"/>
    </source>
</evidence>
<dbReference type="Pfam" id="PF01370">
    <property type="entry name" value="Epimerase"/>
    <property type="match status" value="1"/>
</dbReference>
<dbReference type="Gene3D" id="3.40.50.720">
    <property type="entry name" value="NAD(P)-binding Rossmann-like Domain"/>
    <property type="match status" value="1"/>
</dbReference>
<dbReference type="InterPro" id="IPR036291">
    <property type="entry name" value="NAD(P)-bd_dom_sf"/>
</dbReference>
<proteinExistence type="predicted"/>
<dbReference type="SUPFAM" id="SSF51735">
    <property type="entry name" value="NAD(P)-binding Rossmann-fold domains"/>
    <property type="match status" value="1"/>
</dbReference>
<dbReference type="EMBL" id="QTUA01000001">
    <property type="protein sequence ID" value="REF32047.1"/>
    <property type="molecule type" value="Genomic_DNA"/>
</dbReference>
<evidence type="ECO:0000313" key="2">
    <source>
        <dbReference type="EMBL" id="REF32047.1"/>
    </source>
</evidence>
<dbReference type="AlphaFoldDB" id="A0A3D9URV1"/>
<reference evidence="2 3" key="1">
    <citation type="submission" date="2018-08" db="EMBL/GenBank/DDBJ databases">
        <title>Sequencing the genomes of 1000 actinobacteria strains.</title>
        <authorList>
            <person name="Klenk H.-P."/>
        </authorList>
    </citation>
    <scope>NUCLEOTIDE SEQUENCE [LARGE SCALE GENOMIC DNA]</scope>
    <source>
        <strain evidence="2 3">DSM 22967</strain>
    </source>
</reference>
<dbReference type="InterPro" id="IPR001509">
    <property type="entry name" value="Epimerase_deHydtase"/>
</dbReference>
<keyword evidence="3" id="KW-1185">Reference proteome</keyword>
<gene>
    <name evidence="2" type="ORF">DFJ65_3142</name>
</gene>
<name>A0A3D9URV1_9MICO</name>
<dbReference type="Proteomes" id="UP000256253">
    <property type="component" value="Unassembled WGS sequence"/>
</dbReference>
<dbReference type="RefSeq" id="WP_170144126.1">
    <property type="nucleotide sequence ID" value="NZ_QTUA01000001.1"/>
</dbReference>
<feature type="domain" description="NAD-dependent epimerase/dehydratase" evidence="1">
    <location>
        <begin position="5"/>
        <end position="215"/>
    </location>
</feature>
<protein>
    <submittedName>
        <fullName evidence="2">Nucleoside-diphosphate-sugar epimerase</fullName>
    </submittedName>
</protein>
<accession>A0A3D9URV1</accession>
<comment type="caution">
    <text evidence="2">The sequence shown here is derived from an EMBL/GenBank/DDBJ whole genome shotgun (WGS) entry which is preliminary data.</text>
</comment>
<organism evidence="2 3">
    <name type="scientific">Calidifontibacter indicus</name>
    <dbReference type="NCBI Taxonomy" id="419650"/>
    <lineage>
        <taxon>Bacteria</taxon>
        <taxon>Bacillati</taxon>
        <taxon>Actinomycetota</taxon>
        <taxon>Actinomycetes</taxon>
        <taxon>Micrococcales</taxon>
        <taxon>Dermacoccaceae</taxon>
        <taxon>Calidifontibacter</taxon>
    </lineage>
</organism>
<evidence type="ECO:0000313" key="3">
    <source>
        <dbReference type="Proteomes" id="UP000256253"/>
    </source>
</evidence>
<sequence>MGKHLVLGNGGIGRSTAQVLRDAGHDVTVGSRSGRPTGLDDVRSLAVECTDPAALAAAADGVDSIVNALNPKQYTHWDRDWPPMAQAVLAAAQRSGAGLVTIGNLYGYGRVDAPMVEVDDPKALRPRGIKGRVRADMWAAAKAAHDAGRVRATELRASDYFGAGAGAGVSYLNTYVLKPAAAGRAVRLMMGAADAPHSWTYLPDIGRLAATLATDDRSWGHVWHVPTAPARSVREVVADVAQITGRGVSKVSLLPAAVRGAMRIAPIVRSLDETKHQFERPFLLDARHTEQTFGLAPTPWTAALRETIEALFGQNGAAAIQSKSSL</sequence>